<gene>
    <name evidence="4" type="ORF">M951_chr280</name>
</gene>
<dbReference type="EMBL" id="CP006628">
    <property type="protein sequence ID" value="AIB09780.1"/>
    <property type="molecule type" value="Genomic_DNA"/>
</dbReference>
<evidence type="ECO:0000256" key="2">
    <source>
        <dbReference type="SAM" id="MobiDB-lite"/>
    </source>
</evidence>
<dbReference type="PANTHER" id="PTHR12239:SF41">
    <property type="entry name" value="MEMBRANE ASSOCIATED PROTEIN, PUTATIVE-RELATED"/>
    <property type="match status" value="1"/>
</dbReference>
<evidence type="ECO:0000256" key="3">
    <source>
        <dbReference type="SAM" id="Phobius"/>
    </source>
</evidence>
<reference evidence="4 5" key="1">
    <citation type="journal article" date="2014" name="BMC Genomics">
        <title>Nucleomorph and plastid genome sequences of the chlorarachniophyte Lotharella oceanica: convergent reductive evolution and frequent recombination in nucleomorph-bearing algae.</title>
        <authorList>
            <person name="Tanifuji G."/>
            <person name="Onodera N.T."/>
            <person name="Brown M.W."/>
            <person name="Curtis B.A."/>
            <person name="Roger A.J."/>
            <person name="Ka-Shu Wong G."/>
            <person name="Melkonian M."/>
            <person name="Archibald J.M."/>
        </authorList>
    </citation>
    <scope>NUCLEOTIDE SEQUENCE [LARGE SCALE GENOMIC DNA]</scope>
    <source>
        <strain evidence="4 5">CCMP622</strain>
    </source>
</reference>
<proteinExistence type="predicted"/>
<dbReference type="Proteomes" id="UP000243670">
    <property type="component" value="Nucleomorph 2"/>
</dbReference>
<keyword evidence="3" id="KW-1133">Transmembrane helix</keyword>
<feature type="coiled-coil region" evidence="1">
    <location>
        <begin position="312"/>
        <end position="339"/>
    </location>
</feature>
<evidence type="ECO:0000256" key="1">
    <source>
        <dbReference type="SAM" id="Coils"/>
    </source>
</evidence>
<dbReference type="InterPro" id="IPR052293">
    <property type="entry name" value="SRRP"/>
</dbReference>
<sequence>MQIQFYIQVELMKYLKVKKMLRNFNSVGLKKIFNGREMIIKNQKKVLEKYTICSKNIFNKKILTGLTLLQNENMYSEGNFVRTTKVEKIYPDHKKWGDIYPWLKISETSYPGISMKQMFEYFTQENILAAPPFLEEKKFLEDLDKESSEEPKKEKKESKKEKKEPKKEKKEPKKEKKESKKEKKESKKEKKESKKEKKESREEKKESREEKERKEEEEKKREIAFLFSYVFLLLLKRKEKEEEIHRKKERKLKHYTQRIKEKANLNVSLISDALNANIPFNSFFISVNQLIYDDKFNFIKEDNIDNNILYNYSIIKKELRLLEEKEKKLEKEIEFEMYKELKKQISYEKEYLIEEMKLIRNNYIEKKINKLNKRLSIKQEIIYKCKEKIKSTRKNNNIKKKFINLFKPKPIKMKINIDDLIEKELLSKIDNLSEIDSSKYIVNTRNKLKKKLLKKIHKKKLELLKKFKSNKKIEILNEIREKIKLKKDEYVLLCEKIEGEHEIVQFLNINNLIPMRNLLGINRSFIHYYITWIFFLLNFLKINKNFDVKKRMPKINNIDVKKTKYPFFAVFNRSFFNRNLLSYNTANFFPHSRFFITKVIKLVNKISYKTKNDDFGKKINFLNPDIKLFFQSYEIILYIAFKYGFRGRFPNEYMFVDEKIIMTERFLSNIFYLNWREKLVDPKFLIFTSFIESFSNFDKESMYKIAKREFNLANNVILSRLYINSKDGYLITLTHLLRMIFFDFEGGKSVIFWHRIREFMNTKFSKKFLNKSSGKNIQRFFWFIRNNDPVQSKKYWIRKITEIFMLFRLEQDSDINIFDTYKFSVEKLLLLQFIFEKNKKSLNNLKLEDLVYNLCLSDSSKHNFRSILNFIIFLATTDILKFPYTIMHHAFTRNYPVSVLYSAPLNFDRNYHLKKSFRNTLWTEDYSERCFRSCPGTLIRPGDKKFLYDTLYNTRITFNKDKFKTTMFQYTSMNSLKMVDDEIIDILSGFVNFEMLNQYSKDDINRLYDQIFYQDYDLDTSLLQLSNSGEIIHSIEFDDYVFDVNKFNDKKSTNFRTQVSVNLQEKILDKFFENKKSLNTHRTYEIEKDKEIMFRRNKKSRCNINSVNPLRSLNIKSNHSRLSSIRDDLLNNMINSKAIITNNNVKKNEDTKKINYPENFLSYSYMIVKLNESNILKEKDDITKEYDDVVDCHFRLVKRQRKEFFINSTGMQKYRLYFIKTRDSAKRNFYPHVYKENNSLRNEEEMDICIEKLIFKKKFNKFNEKYDKIKKRVKKSIKLPIEKSKPTNCNLRLIEKLMNSRNTDKIYYKKTDQDVAKKCLNFFLENKDKYLSNKGNLSSYKLSYVSDLKLIQDEKLILDQYFYLKKYNLAYKIALFLIKSDITLQMAFDLCCVRSYYYFLFNFQQSLHKSWNMGKSSDIPFYLFVTSYMLVLHDLDHDALMLYPPLLFDLLILKGGKVSEILKQQKVDYHDVKRMELIEKKLKFSLRRQELKFANYASYEMTLLLALKFALNEYVNILKGRDTGKFMCCFEALVSGLQYQTFSLKTKKLAEKIYNKISRRTILRMTRLFIINYSERNTKEDCKKILSKLMNFFNFDIRDLKIILSKRDI</sequence>
<keyword evidence="3" id="KW-0812">Transmembrane</keyword>
<feature type="region of interest" description="Disordered" evidence="2">
    <location>
        <begin position="144"/>
        <end position="214"/>
    </location>
</feature>
<evidence type="ECO:0000313" key="4">
    <source>
        <dbReference type="EMBL" id="AIB09780.1"/>
    </source>
</evidence>
<evidence type="ECO:0000313" key="5">
    <source>
        <dbReference type="Proteomes" id="UP000243670"/>
    </source>
</evidence>
<dbReference type="PANTHER" id="PTHR12239">
    <property type="entry name" value="PROTEIN CBG20215-RELATED"/>
    <property type="match status" value="1"/>
</dbReference>
<geneLocation type="nucleomorph" evidence="4"/>
<keyword evidence="4" id="KW-0542">Nucleomorph</keyword>
<accession>A0A060DBC6</accession>
<feature type="transmembrane region" description="Helical" evidence="3">
    <location>
        <begin position="525"/>
        <end position="542"/>
    </location>
</feature>
<protein>
    <submittedName>
        <fullName evidence="4">Uncharacterized protein</fullName>
    </submittedName>
</protein>
<organism evidence="4 5">
    <name type="scientific">Lotharella oceanica</name>
    <dbReference type="NCBI Taxonomy" id="641309"/>
    <lineage>
        <taxon>Eukaryota</taxon>
        <taxon>Sar</taxon>
        <taxon>Rhizaria</taxon>
        <taxon>Cercozoa</taxon>
        <taxon>Chlorarachniophyceae</taxon>
        <taxon>Lotharella</taxon>
    </lineage>
</organism>
<keyword evidence="1" id="KW-0175">Coiled coil</keyword>
<name>A0A060DBC6_9EUKA</name>
<keyword evidence="3" id="KW-0472">Membrane</keyword>